<evidence type="ECO:0000313" key="2">
    <source>
        <dbReference type="EMBL" id="MBU2692821.1"/>
    </source>
</evidence>
<sequence length="202" mass="22133">MMLPVLDDIGTKANKSGQSTDRALDWNRPDVELRTLDGAMARRAGTGDGETLQIVDRRGDLIFEYDPATGKSRLTVEQGDLELVAKHGDIRLRSSGVVSLEGEEVAINAKLARYQIEETTFTGGSFTASLKTARVVVGRLERLAREVVEKSETVCTRVSGLIQMKAGRMRTLVAGSSQLKSHRIYMKADTDCKIKGEKIHLG</sequence>
<dbReference type="InterPro" id="IPR021927">
    <property type="entry name" value="DUF3540"/>
</dbReference>
<name>A0A948RZH0_UNCEI</name>
<protein>
    <submittedName>
        <fullName evidence="2">DUF3540 domain-containing protein</fullName>
    </submittedName>
</protein>
<proteinExistence type="predicted"/>
<reference evidence="2" key="1">
    <citation type="submission" date="2021-05" db="EMBL/GenBank/DDBJ databases">
        <title>Energy efficiency and biological interactions define the core microbiome of deep oligotrophic groundwater.</title>
        <authorList>
            <person name="Mehrshad M."/>
            <person name="Lopez-Fernandez M."/>
            <person name="Bell E."/>
            <person name="Bernier-Latmani R."/>
            <person name="Bertilsson S."/>
            <person name="Dopson M."/>
        </authorList>
    </citation>
    <scope>NUCLEOTIDE SEQUENCE</scope>
    <source>
        <strain evidence="2">Modern_marine.mb.64</strain>
    </source>
</reference>
<organism evidence="2 3">
    <name type="scientific">Eiseniibacteriota bacterium</name>
    <dbReference type="NCBI Taxonomy" id="2212470"/>
    <lineage>
        <taxon>Bacteria</taxon>
        <taxon>Candidatus Eiseniibacteriota</taxon>
    </lineage>
</organism>
<evidence type="ECO:0000256" key="1">
    <source>
        <dbReference type="SAM" id="MobiDB-lite"/>
    </source>
</evidence>
<feature type="region of interest" description="Disordered" evidence="1">
    <location>
        <begin position="1"/>
        <end position="25"/>
    </location>
</feature>
<evidence type="ECO:0000313" key="3">
    <source>
        <dbReference type="Proteomes" id="UP000777784"/>
    </source>
</evidence>
<dbReference type="Proteomes" id="UP000777784">
    <property type="component" value="Unassembled WGS sequence"/>
</dbReference>
<comment type="caution">
    <text evidence="2">The sequence shown here is derived from an EMBL/GenBank/DDBJ whole genome shotgun (WGS) entry which is preliminary data.</text>
</comment>
<dbReference type="EMBL" id="JAHJDP010000100">
    <property type="protein sequence ID" value="MBU2692821.1"/>
    <property type="molecule type" value="Genomic_DNA"/>
</dbReference>
<dbReference type="AlphaFoldDB" id="A0A948RZH0"/>
<dbReference type="Pfam" id="PF12059">
    <property type="entry name" value="DUF3540"/>
    <property type="match status" value="1"/>
</dbReference>
<gene>
    <name evidence="2" type="ORF">KJ970_18030</name>
</gene>
<accession>A0A948RZH0</accession>